<reference evidence="8" key="1">
    <citation type="submission" date="2022-08" db="UniProtKB">
        <authorList>
            <consortium name="EnsemblMetazoa"/>
        </authorList>
    </citation>
    <scope>IDENTIFICATION</scope>
    <source>
        <strain evidence="8">05x7-T-G4-1.051#20</strain>
    </source>
</reference>
<dbReference type="Gene3D" id="3.80.10.10">
    <property type="entry name" value="Ribonuclease Inhibitor"/>
    <property type="match status" value="1"/>
</dbReference>
<dbReference type="OMA" id="RDNMFGK"/>
<keyword evidence="2" id="KW-0343">GTPase activation</keyword>
<dbReference type="GO" id="GO:0005829">
    <property type="term" value="C:cytosol"/>
    <property type="evidence" value="ECO:0007669"/>
    <property type="project" value="TreeGrafter"/>
</dbReference>
<keyword evidence="9" id="KW-1185">Reference proteome</keyword>
<dbReference type="GO" id="GO:0048471">
    <property type="term" value="C:perinuclear region of cytoplasm"/>
    <property type="evidence" value="ECO:0007669"/>
    <property type="project" value="TreeGrafter"/>
</dbReference>
<dbReference type="SUPFAM" id="SSF69099">
    <property type="entry name" value="Ran-GTPase activating protein 1 (RanGAP1), C-terminal domain"/>
    <property type="match status" value="1"/>
</dbReference>
<dbReference type="InterPro" id="IPR009109">
    <property type="entry name" value="Ran_GTPase_activating_1_C"/>
</dbReference>
<feature type="domain" description="Ran-GTPase activating protein 1 C-terminal" evidence="7">
    <location>
        <begin position="397"/>
        <end position="566"/>
    </location>
</feature>
<dbReference type="GO" id="GO:0006913">
    <property type="term" value="P:nucleocytoplasmic transport"/>
    <property type="evidence" value="ECO:0007669"/>
    <property type="project" value="TreeGrafter"/>
</dbReference>
<dbReference type="Pfam" id="PF13516">
    <property type="entry name" value="LRR_6"/>
    <property type="match status" value="5"/>
</dbReference>
<keyword evidence="4" id="KW-0677">Repeat</keyword>
<evidence type="ECO:0000259" key="7">
    <source>
        <dbReference type="Pfam" id="PF07834"/>
    </source>
</evidence>
<evidence type="ECO:0000313" key="8">
    <source>
        <dbReference type="EnsemblMetazoa" id="G27803.3:cds"/>
    </source>
</evidence>
<dbReference type="GO" id="GO:0031267">
    <property type="term" value="F:small GTPase binding"/>
    <property type="evidence" value="ECO:0007669"/>
    <property type="project" value="TreeGrafter"/>
</dbReference>
<dbReference type="InterPro" id="IPR032675">
    <property type="entry name" value="LRR_dom_sf"/>
</dbReference>
<evidence type="ECO:0000256" key="1">
    <source>
        <dbReference type="ARBA" id="ARBA00004123"/>
    </source>
</evidence>
<protein>
    <recommendedName>
        <fullName evidence="7">Ran-GTPase activating protein 1 C-terminal domain-containing protein</fullName>
    </recommendedName>
</protein>
<comment type="subcellular location">
    <subcellularLocation>
        <location evidence="1">Nucleus</location>
    </subcellularLocation>
</comment>
<dbReference type="InterPro" id="IPR036720">
    <property type="entry name" value="RanGAP1_C_sf"/>
</dbReference>
<dbReference type="EnsemblMetazoa" id="G27803.3">
    <property type="protein sequence ID" value="G27803.3:cds"/>
    <property type="gene ID" value="G27803"/>
</dbReference>
<dbReference type="AlphaFoldDB" id="A0A8W8LFC7"/>
<evidence type="ECO:0000256" key="6">
    <source>
        <dbReference type="SAM" id="MobiDB-lite"/>
    </source>
</evidence>
<dbReference type="PANTHER" id="PTHR24113">
    <property type="entry name" value="RAN GTPASE-ACTIVATING PROTEIN 1"/>
    <property type="match status" value="1"/>
</dbReference>
<keyword evidence="5" id="KW-0539">Nucleus</keyword>
<dbReference type="Proteomes" id="UP000005408">
    <property type="component" value="Unassembled WGS sequence"/>
</dbReference>
<evidence type="ECO:0000256" key="5">
    <source>
        <dbReference type="ARBA" id="ARBA00023242"/>
    </source>
</evidence>
<dbReference type="PANTHER" id="PTHR24113:SF12">
    <property type="entry name" value="RAN GTPASE-ACTIVATING PROTEIN 1"/>
    <property type="match status" value="1"/>
</dbReference>
<evidence type="ECO:0000256" key="2">
    <source>
        <dbReference type="ARBA" id="ARBA00022468"/>
    </source>
</evidence>
<feature type="region of interest" description="Disordered" evidence="6">
    <location>
        <begin position="359"/>
        <end position="391"/>
    </location>
</feature>
<dbReference type="CDD" id="cd00116">
    <property type="entry name" value="LRR_RI"/>
    <property type="match status" value="1"/>
</dbReference>
<dbReference type="FunFam" id="3.80.10.10:FF:000142">
    <property type="entry name" value="Ran GTPase activating protein 1"/>
    <property type="match status" value="1"/>
</dbReference>
<dbReference type="GO" id="GO:0005096">
    <property type="term" value="F:GTPase activator activity"/>
    <property type="evidence" value="ECO:0007669"/>
    <property type="project" value="UniProtKB-KW"/>
</dbReference>
<dbReference type="GO" id="GO:0007165">
    <property type="term" value="P:signal transduction"/>
    <property type="evidence" value="ECO:0007669"/>
    <property type="project" value="InterPro"/>
</dbReference>
<name>A0A8W8LFC7_MAGGI</name>
<dbReference type="SUPFAM" id="SSF52047">
    <property type="entry name" value="RNI-like"/>
    <property type="match status" value="1"/>
</dbReference>
<dbReference type="GO" id="GO:0005634">
    <property type="term" value="C:nucleus"/>
    <property type="evidence" value="ECO:0007669"/>
    <property type="project" value="UniProtKB-SubCell"/>
</dbReference>
<dbReference type="Gene3D" id="1.25.40.200">
    <property type="entry name" value="Ran-GTPase activating protein 1, C-terminal domain"/>
    <property type="match status" value="1"/>
</dbReference>
<organism evidence="8 9">
    <name type="scientific">Magallana gigas</name>
    <name type="common">Pacific oyster</name>
    <name type="synonym">Crassostrea gigas</name>
    <dbReference type="NCBI Taxonomy" id="29159"/>
    <lineage>
        <taxon>Eukaryota</taxon>
        <taxon>Metazoa</taxon>
        <taxon>Spiralia</taxon>
        <taxon>Lophotrochozoa</taxon>
        <taxon>Mollusca</taxon>
        <taxon>Bivalvia</taxon>
        <taxon>Autobranchia</taxon>
        <taxon>Pteriomorphia</taxon>
        <taxon>Ostreida</taxon>
        <taxon>Ostreoidea</taxon>
        <taxon>Ostreidae</taxon>
        <taxon>Magallana</taxon>
    </lineage>
</organism>
<sequence>MTSKDISSVTDQLAKTLVDEQYELSFKGKGLKLDTAKDAKEIVDEIKKCKVMTALRMEGNTLGVDAAKAIAETLETRKEFQHAHWSDMFTGRLKSEIPKALEFLGGAIMKAGAGLVVLDLSDNAFGPNGIVGLVALLKSSSCYTLQELRLNNNGLGITGGKVLAECLTECHQNSVKAGKPLKLKVFVSGRNRLENPGATALAAVFKALGSLEEVAMPQNGIYAEGITALAEAFAENKNLRVMNLSDNTFTQKGAKNMAKVLPKLQNLEVINYGDCLVRTEGAIAITEALKEGHQKLKELNLSGNEIHKRGAIAVVENMKNKPNLKKLDLNCNMFGESGIEEIKEAMKNNGKLDILASLSDDEGSDEEEVDEGDDQGEEEDVGQDDVEGEEVNDPELQVKGKSISPNKKVTAKDFLAFPSPSKLLQLGSGRAQALKEELGADVNDLEKAVQAFMKISSVVTMEDTKAKEAACDCADQIIEEAVKCNRENDAVLLANTILVYIGVLKGEDKSYKPPNNVTGPLLVLEHIVRQHYFPKFSREMLQAFCSKPHPLLDSTPQARHKLLQTLYAF</sequence>
<dbReference type="SMART" id="SM00368">
    <property type="entry name" value="LRR_RI"/>
    <property type="match status" value="8"/>
</dbReference>
<dbReference type="OrthoDB" id="184583at2759"/>
<dbReference type="Pfam" id="PF07834">
    <property type="entry name" value="RanGAP1_C"/>
    <property type="match status" value="1"/>
</dbReference>
<evidence type="ECO:0000313" key="9">
    <source>
        <dbReference type="Proteomes" id="UP000005408"/>
    </source>
</evidence>
<evidence type="ECO:0000256" key="3">
    <source>
        <dbReference type="ARBA" id="ARBA00022614"/>
    </source>
</evidence>
<dbReference type="InterPro" id="IPR027038">
    <property type="entry name" value="RanGap"/>
</dbReference>
<evidence type="ECO:0000256" key="4">
    <source>
        <dbReference type="ARBA" id="ARBA00022737"/>
    </source>
</evidence>
<keyword evidence="3" id="KW-0433">Leucine-rich repeat</keyword>
<proteinExistence type="predicted"/>
<accession>A0A8W8LFC7</accession>
<dbReference type="InterPro" id="IPR001611">
    <property type="entry name" value="Leu-rich_rpt"/>
</dbReference>